<sequence length="976" mass="104468">MPLHDLYPLFPELQTDIGLQEFLTPISGSLAEDYIAPADRTADLAELGTLCTEQIGDGPAMFDAFARSYCAPYRVQVERTFEGSPLTVARAAQLTTDFLAWLTERVQQTTVRTLVVVLDLLRRAEALPGETGDERLWHFCHISGLDAFREQLFVVFPELGRQLAVLADNGVRHLRRMLDATTAAVADGRLPTAATGSPRPVLTAISYGLGDSHGGGKTVCRLTFSGDRALVYKPRAMDVEHAYAAFVSRIDPDLPVLSVWCGDDCGWQEYADQGQAAPAPAYFHAAGRLLAVLHVLRASDMHYENVLNHRGLPVVVDAESLFSVNRRAGDGREQSAEIQALAQTVFSVGLLPTRIGAPGVADASIDIGFLGYVPGQQAVTTSPVLTDFGTDQPRVGFTAGTVETAAIRPAGDRRSVELQQLCAGFAETYDWILDHVGRVEAWLRELFPGVAVRSVLEATSKYQKLLQTASHPTFQQSTPLKELLLHRIGLGRIDHLTPPVVRAEIRDLLQGDVPYFSLRTDSTWVYHHREAVADVLAQPPLAQTIAGLRAMSPGARDRNLRIIRAAYVDLTEPECDAPAYAGHTVPSAPARTRDLVDALAAELTDAVVAAGPGGRPGWIGATIRDTTQEFPWRVDGLGDDLYAGVAGIALFLAAAGVLTDEARYRTLARDVLCPRVQALLDDPTRRRRQVSGGMAGGYPGLAFTALEVARLSASAELAELGAQLWSRIPEDLPLLEDADFLMGSAGLLAASVTVESGAVTEAAFQHLRGRLDLKPAPDQRLYSGFAHGTSGTLASLARYAAAADDGRVELASLSRIHEGLYDPGAGHWPISNLAPERVARGWCHGTPGVLLGVVERLVAGAPPSDDPRNSVGVLAETVADTCLGLNLSLCHGDIGNLLILAEAAGWDPSGRIADRVADRHAELVTRIVPGALAARVGKSVLNDSAYVGTAGIGLGMILLTGEVDVASPLTLRRNPR</sequence>
<dbReference type="Gene3D" id="1.50.10.20">
    <property type="match status" value="1"/>
</dbReference>
<dbReference type="InterPro" id="IPR025410">
    <property type="entry name" value="Lant_dehyd"/>
</dbReference>
<dbReference type="InterPro" id="IPR017146">
    <property type="entry name" value="Lanti_2_LanM"/>
</dbReference>
<dbReference type="RefSeq" id="WP_165449492.1">
    <property type="nucleotide sequence ID" value="NZ_SHKY01000001.1"/>
</dbReference>
<feature type="binding site" evidence="1">
    <location>
        <position position="843"/>
    </location>
    <ligand>
        <name>Zn(2+)</name>
        <dbReference type="ChEBI" id="CHEBI:29105"/>
    </ligand>
</feature>
<keyword evidence="1" id="KW-0479">Metal-binding</keyword>
<feature type="binding site" evidence="1">
    <location>
        <position position="891"/>
    </location>
    <ligand>
        <name>Zn(2+)</name>
        <dbReference type="ChEBI" id="CHEBI:29105"/>
    </ligand>
</feature>
<dbReference type="GO" id="GO:0031179">
    <property type="term" value="P:peptide modification"/>
    <property type="evidence" value="ECO:0007669"/>
    <property type="project" value="InterPro"/>
</dbReference>
<dbReference type="PRINTS" id="PR01950">
    <property type="entry name" value="LANCSUPER"/>
</dbReference>
<feature type="domain" description="Lantibiotic biosynthesis protein dehydration" evidence="2">
    <location>
        <begin position="156"/>
        <end position="518"/>
    </location>
</feature>
<dbReference type="SUPFAM" id="SSF158745">
    <property type="entry name" value="LanC-like"/>
    <property type="match status" value="1"/>
</dbReference>
<dbReference type="SMART" id="SM01260">
    <property type="entry name" value="LANC_like"/>
    <property type="match status" value="1"/>
</dbReference>
<accession>A0A4Q7ZL71</accession>
<evidence type="ECO:0000256" key="1">
    <source>
        <dbReference type="PIRSR" id="PIRSR607822-1"/>
    </source>
</evidence>
<dbReference type="Pfam" id="PF05147">
    <property type="entry name" value="LANC_like"/>
    <property type="match status" value="1"/>
</dbReference>
<reference evidence="3 4" key="1">
    <citation type="submission" date="2019-02" db="EMBL/GenBank/DDBJ databases">
        <title>Sequencing the genomes of 1000 actinobacteria strains.</title>
        <authorList>
            <person name="Klenk H.-P."/>
        </authorList>
    </citation>
    <scope>NUCLEOTIDE SEQUENCE [LARGE SCALE GENOMIC DNA]</scope>
    <source>
        <strain evidence="3 4">DSM 45162</strain>
    </source>
</reference>
<gene>
    <name evidence="3" type="ORF">EV385_3146</name>
</gene>
<dbReference type="AlphaFoldDB" id="A0A4Q7ZL71"/>
<dbReference type="PIRSF" id="PIRSF037228">
    <property type="entry name" value="Lant_mod_RumM"/>
    <property type="match status" value="1"/>
</dbReference>
<dbReference type="Pfam" id="PF13575">
    <property type="entry name" value="DUF4135"/>
    <property type="match status" value="1"/>
</dbReference>
<dbReference type="Proteomes" id="UP000292564">
    <property type="component" value="Unassembled WGS sequence"/>
</dbReference>
<evidence type="ECO:0000259" key="2">
    <source>
        <dbReference type="Pfam" id="PF13575"/>
    </source>
</evidence>
<comment type="caution">
    <text evidence="3">The sequence shown here is derived from an EMBL/GenBank/DDBJ whole genome shotgun (WGS) entry which is preliminary data.</text>
</comment>
<organism evidence="3 4">
    <name type="scientific">Krasilnikovia cinnamomea</name>
    <dbReference type="NCBI Taxonomy" id="349313"/>
    <lineage>
        <taxon>Bacteria</taxon>
        <taxon>Bacillati</taxon>
        <taxon>Actinomycetota</taxon>
        <taxon>Actinomycetes</taxon>
        <taxon>Micromonosporales</taxon>
        <taxon>Micromonosporaceae</taxon>
        <taxon>Krasilnikovia</taxon>
    </lineage>
</organism>
<protein>
    <submittedName>
        <fullName evidence="3">Type 2 lantibiotic biosynthesis protein LanM</fullName>
    </submittedName>
</protein>
<proteinExistence type="predicted"/>
<evidence type="ECO:0000313" key="3">
    <source>
        <dbReference type="EMBL" id="RZU51331.1"/>
    </source>
</evidence>
<dbReference type="NCBIfam" id="TIGR03897">
    <property type="entry name" value="lanti_2_LanM"/>
    <property type="match status" value="1"/>
</dbReference>
<feature type="binding site" evidence="1">
    <location>
        <position position="890"/>
    </location>
    <ligand>
        <name>Zn(2+)</name>
        <dbReference type="ChEBI" id="CHEBI:29105"/>
    </ligand>
</feature>
<keyword evidence="1" id="KW-0862">Zinc</keyword>
<dbReference type="InterPro" id="IPR007822">
    <property type="entry name" value="LANC-like"/>
</dbReference>
<dbReference type="EMBL" id="SHKY01000001">
    <property type="protein sequence ID" value="RZU51331.1"/>
    <property type="molecule type" value="Genomic_DNA"/>
</dbReference>
<name>A0A4Q7ZL71_9ACTN</name>
<dbReference type="GO" id="GO:0046872">
    <property type="term" value="F:metal ion binding"/>
    <property type="evidence" value="ECO:0007669"/>
    <property type="project" value="UniProtKB-KW"/>
</dbReference>
<dbReference type="CDD" id="cd04792">
    <property type="entry name" value="LanM-like"/>
    <property type="match status" value="1"/>
</dbReference>
<keyword evidence="4" id="KW-1185">Reference proteome</keyword>
<evidence type="ECO:0000313" key="4">
    <source>
        <dbReference type="Proteomes" id="UP000292564"/>
    </source>
</evidence>